<dbReference type="AlphaFoldDB" id="K5VKD0"/>
<dbReference type="InParanoid" id="K5VKD0"/>
<dbReference type="Gene3D" id="3.30.160.60">
    <property type="entry name" value="Classic Zinc Finger"/>
    <property type="match status" value="1"/>
</dbReference>
<accession>K5VKD0</accession>
<dbReference type="GeneID" id="18913234"/>
<evidence type="ECO:0000313" key="2">
    <source>
        <dbReference type="EMBL" id="EKM51818.1"/>
    </source>
</evidence>
<dbReference type="Proteomes" id="UP000008370">
    <property type="component" value="Unassembled WGS sequence"/>
</dbReference>
<reference evidence="2 3" key="1">
    <citation type="journal article" date="2012" name="BMC Genomics">
        <title>Comparative genomics of the white-rot fungi, Phanerochaete carnosa and P. chrysosporium, to elucidate the genetic basis of the distinct wood types they colonize.</title>
        <authorList>
            <person name="Suzuki H."/>
            <person name="MacDonald J."/>
            <person name="Syed K."/>
            <person name="Salamov A."/>
            <person name="Hori C."/>
            <person name="Aerts A."/>
            <person name="Henrissat B."/>
            <person name="Wiebenga A."/>
            <person name="vanKuyk P.A."/>
            <person name="Barry K."/>
            <person name="Lindquist E."/>
            <person name="LaButti K."/>
            <person name="Lapidus A."/>
            <person name="Lucas S."/>
            <person name="Coutinho P."/>
            <person name="Gong Y."/>
            <person name="Samejima M."/>
            <person name="Mahadevan R."/>
            <person name="Abou-Zaid M."/>
            <person name="de Vries R.P."/>
            <person name="Igarashi K."/>
            <person name="Yadav J.S."/>
            <person name="Grigoriev I.V."/>
            <person name="Master E.R."/>
        </authorList>
    </citation>
    <scope>NUCLEOTIDE SEQUENCE [LARGE SCALE GENOMIC DNA]</scope>
    <source>
        <strain evidence="2 3">HHB-10118-sp</strain>
    </source>
</reference>
<gene>
    <name evidence="2" type="ORF">PHACADRAFT_212434</name>
</gene>
<dbReference type="KEGG" id="pco:PHACADRAFT_212434"/>
<feature type="region of interest" description="Disordered" evidence="1">
    <location>
        <begin position="88"/>
        <end position="123"/>
    </location>
</feature>
<dbReference type="HOGENOM" id="CLU_811601_0_0_1"/>
<proteinExistence type="predicted"/>
<feature type="compositionally biased region" description="Low complexity" evidence="1">
    <location>
        <begin position="197"/>
        <end position="211"/>
    </location>
</feature>
<feature type="region of interest" description="Disordered" evidence="1">
    <location>
        <begin position="160"/>
        <end position="218"/>
    </location>
</feature>
<protein>
    <submittedName>
        <fullName evidence="2">Uncharacterized protein</fullName>
    </submittedName>
</protein>
<dbReference type="OrthoDB" id="2803567at2759"/>
<dbReference type="RefSeq" id="XP_007399614.1">
    <property type="nucleotide sequence ID" value="XM_007399552.1"/>
</dbReference>
<evidence type="ECO:0000256" key="1">
    <source>
        <dbReference type="SAM" id="MobiDB-lite"/>
    </source>
</evidence>
<dbReference type="EMBL" id="JH930476">
    <property type="protein sequence ID" value="EKM51818.1"/>
    <property type="molecule type" value="Genomic_DNA"/>
</dbReference>
<evidence type="ECO:0000313" key="3">
    <source>
        <dbReference type="Proteomes" id="UP000008370"/>
    </source>
</evidence>
<sequence length="342" mass="38313">MLDYLDRIVGIPVPFNVSSAPDVPVDDPSQLFWHQETPSIVTTLSATSEGLRMAPTFKSLTYGTDPSEFKPFSPPTCSVPFGSPFTAASNLDDWDPPPQDVAGDSGYESDVPGQSSSNILADYHPTFHFPAPAAPPSSALPGMHLPEMSGELRQELSKKVLGKRRALADDEEPPRKRKRESDDEDYDPQDNSRRNTPAFASRSRSPSPFLPDFEIPRQSERGPRTFKCLVKTCTGKRTFATAKDRNRHMDTHFDKRFQCQNPQCRGLFPRDDALKRHCLDSQTGDCARFWIPGVDYAISPPGWRICPLDELNVPDKRDPLYKERWAGKTWPSSLCKLSPCLT</sequence>
<name>K5VKD0_PHACS</name>
<keyword evidence="3" id="KW-1185">Reference proteome</keyword>
<organism evidence="2 3">
    <name type="scientific">Phanerochaete carnosa (strain HHB-10118-sp)</name>
    <name type="common">White-rot fungus</name>
    <name type="synonym">Peniophora carnosa</name>
    <dbReference type="NCBI Taxonomy" id="650164"/>
    <lineage>
        <taxon>Eukaryota</taxon>
        <taxon>Fungi</taxon>
        <taxon>Dikarya</taxon>
        <taxon>Basidiomycota</taxon>
        <taxon>Agaricomycotina</taxon>
        <taxon>Agaricomycetes</taxon>
        <taxon>Polyporales</taxon>
        <taxon>Phanerochaetaceae</taxon>
        <taxon>Phanerochaete</taxon>
    </lineage>
</organism>